<evidence type="ECO:0000256" key="4">
    <source>
        <dbReference type="ARBA" id="ARBA00022737"/>
    </source>
</evidence>
<keyword evidence="11" id="KW-1185">Reference proteome</keyword>
<dbReference type="Gene3D" id="1.20.120.1750">
    <property type="match status" value="1"/>
</dbReference>
<dbReference type="PROSITE" id="PS51873">
    <property type="entry name" value="TRIAD"/>
    <property type="match status" value="1"/>
</dbReference>
<keyword evidence="4" id="KW-0677">Repeat</keyword>
<accession>A0ABR1X615</accession>
<dbReference type="PANTHER" id="PTHR22770">
    <property type="entry name" value="UBIQUITIN CONJUGATING ENZYME 7 INTERACTING PROTEIN-RELATED"/>
    <property type="match status" value="1"/>
</dbReference>
<evidence type="ECO:0000313" key="11">
    <source>
        <dbReference type="Proteomes" id="UP001480595"/>
    </source>
</evidence>
<feature type="domain" description="RING-type" evidence="9">
    <location>
        <begin position="250"/>
        <end position="468"/>
    </location>
</feature>
<dbReference type="RefSeq" id="XP_066722330.1">
    <property type="nucleotide sequence ID" value="XM_066851698.1"/>
</dbReference>
<dbReference type="InterPro" id="IPR047544">
    <property type="entry name" value="RING-HC_RBR_RNF216"/>
</dbReference>
<keyword evidence="7" id="KW-0862">Zinc</keyword>
<evidence type="ECO:0000256" key="2">
    <source>
        <dbReference type="ARBA" id="ARBA00022679"/>
    </source>
</evidence>
<dbReference type="CDD" id="cd20353">
    <property type="entry name" value="Rcat_RBR_RNF216"/>
    <property type="match status" value="1"/>
</dbReference>
<proteinExistence type="predicted"/>
<feature type="region of interest" description="Disordered" evidence="8">
    <location>
        <begin position="633"/>
        <end position="663"/>
    </location>
</feature>
<keyword evidence="3" id="KW-0479">Metal-binding</keyword>
<feature type="region of interest" description="Disordered" evidence="8">
    <location>
        <begin position="490"/>
        <end position="526"/>
    </location>
</feature>
<feature type="region of interest" description="Disordered" evidence="8">
    <location>
        <begin position="81"/>
        <end position="105"/>
    </location>
</feature>
<dbReference type="Proteomes" id="UP001480595">
    <property type="component" value="Unassembled WGS sequence"/>
</dbReference>
<evidence type="ECO:0000256" key="1">
    <source>
        <dbReference type="ARBA" id="ARBA00004906"/>
    </source>
</evidence>
<evidence type="ECO:0000256" key="3">
    <source>
        <dbReference type="ARBA" id="ARBA00022723"/>
    </source>
</evidence>
<dbReference type="InterPro" id="IPR057414">
    <property type="entry name" value="Zf-C3HC4_IRF-2BP1_2"/>
</dbReference>
<dbReference type="GeneID" id="92084761"/>
<organism evidence="10 11">
    <name type="scientific">Apiospora phragmitis</name>
    <dbReference type="NCBI Taxonomy" id="2905665"/>
    <lineage>
        <taxon>Eukaryota</taxon>
        <taxon>Fungi</taxon>
        <taxon>Dikarya</taxon>
        <taxon>Ascomycota</taxon>
        <taxon>Pezizomycotina</taxon>
        <taxon>Sordariomycetes</taxon>
        <taxon>Xylariomycetidae</taxon>
        <taxon>Amphisphaeriales</taxon>
        <taxon>Apiosporaceae</taxon>
        <taxon>Apiospora</taxon>
    </lineage>
</organism>
<dbReference type="InterPro" id="IPR047546">
    <property type="entry name" value="Rcat_RBR_RNF216"/>
</dbReference>
<keyword evidence="2" id="KW-0808">Transferase</keyword>
<name>A0ABR1X615_9PEZI</name>
<evidence type="ECO:0000259" key="9">
    <source>
        <dbReference type="PROSITE" id="PS51873"/>
    </source>
</evidence>
<dbReference type="Pfam" id="PF25454">
    <property type="entry name" value="zf-C3HC4_IRF-2BP1_2"/>
    <property type="match status" value="1"/>
</dbReference>
<evidence type="ECO:0000256" key="7">
    <source>
        <dbReference type="ARBA" id="ARBA00022833"/>
    </source>
</evidence>
<gene>
    <name evidence="10" type="ORF">PG994_000289</name>
</gene>
<dbReference type="InterPro" id="IPR047545">
    <property type="entry name" value="BRcat_RBR_RNF216"/>
</dbReference>
<sequence>MSDPVDGKLGFLAEVIDLVDSDSEDGPGDFSQVSILQKQTCLSHVLSVFEDICPTHLAGLAEMHNHNAELIVALIVDQQENGTPYPKRENTKKRKRGETTSPTVEESAAIRARLHDPEYNRVMTTSRYKDMAVALISQDYPKVPKNTIKNLLAKHGSSVFHTYTTMDEAARNWDAAAPLWTEKKTATKLEVKYSRQTINDQLVREDIPADELAALKEFVAARRVREEHEAKAAAEAEEDANRDRAITSGQVAECGCCLDDVPLNRMVQCDAEEAHSFCRPCMRKQAESQIGYQKYQLTCMSMEGCQAGFSASQRRTFLDEKLQIALDRIEQQAMLEMAGIESLETCPFCPFAMEYPPVEENKEFRCANADCEVVSCRLCRKVTHIPKNCAEAAAEEGHEARHTIEEAMSEAMIRRCNSCKNPFIKQDGCNKITCTRCRTIQCYVCRQTVKGYDHFNDATRGGKEGQCPLFDATEERHEAEVQRAQEEMRKKVADENPELDNTALDIKVSNKVQEDDKKRKERDPRYLNEIRGGRHFSLNFLGGHPLVLPLVPAPLRPGQANALGPDVQMRQADAPRPEVQIEQDNGNHQQQRLGHLHAAQRAHQRIVKQFDNRKKDLLARIADQAPFGRAAISQGPQPAGYQGVIAQPAPLNLPPKWRSSAGR</sequence>
<dbReference type="EMBL" id="JAQQWL010000001">
    <property type="protein sequence ID" value="KAK8090784.1"/>
    <property type="molecule type" value="Genomic_DNA"/>
</dbReference>
<evidence type="ECO:0000256" key="5">
    <source>
        <dbReference type="ARBA" id="ARBA00022771"/>
    </source>
</evidence>
<dbReference type="Pfam" id="PF26200">
    <property type="entry name" value="Rcat_RNF216"/>
    <property type="match status" value="1"/>
</dbReference>
<dbReference type="CDD" id="cd16630">
    <property type="entry name" value="RING-HC_RBR_RNF216"/>
    <property type="match status" value="1"/>
</dbReference>
<reference evidence="10 11" key="1">
    <citation type="submission" date="2023-01" db="EMBL/GenBank/DDBJ databases">
        <title>Analysis of 21 Apiospora genomes using comparative genomics revels a genus with tremendous synthesis potential of carbohydrate active enzymes and secondary metabolites.</title>
        <authorList>
            <person name="Sorensen T."/>
        </authorList>
    </citation>
    <scope>NUCLEOTIDE SEQUENCE [LARGE SCALE GENOMIC DNA]</scope>
    <source>
        <strain evidence="10 11">CBS 135458</strain>
    </source>
</reference>
<dbReference type="PANTHER" id="PTHR22770:SF47">
    <property type="entry name" value="E3 UBIQUITIN-PROTEIN LIGASE RNF216"/>
    <property type="match status" value="1"/>
</dbReference>
<evidence type="ECO:0000313" key="10">
    <source>
        <dbReference type="EMBL" id="KAK8090784.1"/>
    </source>
</evidence>
<evidence type="ECO:0000256" key="8">
    <source>
        <dbReference type="SAM" id="MobiDB-lite"/>
    </source>
</evidence>
<dbReference type="SUPFAM" id="SSF57850">
    <property type="entry name" value="RING/U-box"/>
    <property type="match status" value="2"/>
</dbReference>
<keyword evidence="6" id="KW-0833">Ubl conjugation pathway</keyword>
<feature type="compositionally biased region" description="Basic and acidic residues" evidence="8">
    <location>
        <begin position="512"/>
        <end position="526"/>
    </location>
</feature>
<comment type="pathway">
    <text evidence="1">Protein modification; protein ubiquitination.</text>
</comment>
<dbReference type="InterPro" id="IPR044066">
    <property type="entry name" value="TRIAD_supradom"/>
</dbReference>
<keyword evidence="5" id="KW-0863">Zinc-finger</keyword>
<evidence type="ECO:0000256" key="6">
    <source>
        <dbReference type="ARBA" id="ARBA00022786"/>
    </source>
</evidence>
<comment type="caution">
    <text evidence="10">The sequence shown here is derived from an EMBL/GenBank/DDBJ whole genome shotgun (WGS) entry which is preliminary data.</text>
</comment>
<protein>
    <recommendedName>
        <fullName evidence="9">RING-type domain-containing protein</fullName>
    </recommendedName>
</protein>
<dbReference type="InterPro" id="IPR051628">
    <property type="entry name" value="LUBAC_E3_Ligases"/>
</dbReference>
<dbReference type="CDD" id="cd20339">
    <property type="entry name" value="BRcat_RBR_RNF216"/>
    <property type="match status" value="1"/>
</dbReference>